<keyword evidence="1" id="KW-0472">Membrane</keyword>
<keyword evidence="1" id="KW-1133">Transmembrane helix</keyword>
<dbReference type="Proteomes" id="UP000274346">
    <property type="component" value="Chromosome"/>
</dbReference>
<sequence>MLVVTLGVVGALLAASLRGLNNDVYFQVGLLTTIGSSAKNAILIVEFAKDLMDKEGKGIIEASRMRLRPILMTSLAFILEVLPLVISHGAGSGAQNAVGTGVMGGMLTATLLTIFSVPAFFVVIRGRFTRRGK</sequence>
<dbReference type="Pfam" id="PF00873">
    <property type="entry name" value="ACR_tran"/>
    <property type="match status" value="1"/>
</dbReference>
<evidence type="ECO:0000256" key="1">
    <source>
        <dbReference type="SAM" id="Phobius"/>
    </source>
</evidence>
<dbReference type="EMBL" id="LR131271">
    <property type="protein sequence ID" value="VDR24266.1"/>
    <property type="molecule type" value="Genomic_DNA"/>
</dbReference>
<dbReference type="InterPro" id="IPR001036">
    <property type="entry name" value="Acrflvin-R"/>
</dbReference>
<name>A0A3P8LZV7_RAOTE</name>
<feature type="transmembrane region" description="Helical" evidence="1">
    <location>
        <begin position="102"/>
        <end position="124"/>
    </location>
</feature>
<accession>A0A3P8LZV7</accession>
<dbReference type="PANTHER" id="PTHR32063:SF13">
    <property type="entry name" value="MULTIDRUG EFFLUX PUMP SUBUNIT ACRB-RELATED"/>
    <property type="match status" value="1"/>
</dbReference>
<reference evidence="2 3" key="1">
    <citation type="submission" date="2018-12" db="EMBL/GenBank/DDBJ databases">
        <authorList>
            <consortium name="Pathogen Informatics"/>
        </authorList>
    </citation>
    <scope>NUCLEOTIDE SEQUENCE [LARGE SCALE GENOMIC DNA]</scope>
    <source>
        <strain evidence="2 3">NCTC13098</strain>
    </source>
</reference>
<dbReference type="KEGG" id="rtg:NCTC13098_00552"/>
<keyword evidence="1" id="KW-0812">Transmembrane</keyword>
<dbReference type="GO" id="GO:0005886">
    <property type="term" value="C:plasma membrane"/>
    <property type="evidence" value="ECO:0007669"/>
    <property type="project" value="TreeGrafter"/>
</dbReference>
<evidence type="ECO:0000313" key="2">
    <source>
        <dbReference type="EMBL" id="VDR24266.1"/>
    </source>
</evidence>
<dbReference type="Gene3D" id="1.20.1640.10">
    <property type="entry name" value="Multidrug efflux transporter AcrB transmembrane domain"/>
    <property type="match status" value="1"/>
</dbReference>
<organism evidence="2 3">
    <name type="scientific">Raoultella terrigena</name>
    <name type="common">Klebsiella terrigena</name>
    <dbReference type="NCBI Taxonomy" id="577"/>
    <lineage>
        <taxon>Bacteria</taxon>
        <taxon>Pseudomonadati</taxon>
        <taxon>Pseudomonadota</taxon>
        <taxon>Gammaproteobacteria</taxon>
        <taxon>Enterobacterales</taxon>
        <taxon>Enterobacteriaceae</taxon>
        <taxon>Klebsiella/Raoultella group</taxon>
        <taxon>Raoultella</taxon>
    </lineage>
</organism>
<feature type="transmembrane region" description="Helical" evidence="1">
    <location>
        <begin position="69"/>
        <end position="90"/>
    </location>
</feature>
<evidence type="ECO:0000313" key="3">
    <source>
        <dbReference type="Proteomes" id="UP000274346"/>
    </source>
</evidence>
<protein>
    <submittedName>
        <fullName evidence="2">Acriflavine resistance protein B</fullName>
    </submittedName>
</protein>
<gene>
    <name evidence="2" type="primary">acrB_2</name>
    <name evidence="2" type="ORF">NCTC13098_00552</name>
</gene>
<proteinExistence type="predicted"/>
<dbReference type="SUPFAM" id="SSF82866">
    <property type="entry name" value="Multidrug efflux transporter AcrB transmembrane domain"/>
    <property type="match status" value="1"/>
</dbReference>
<dbReference type="PANTHER" id="PTHR32063">
    <property type="match status" value="1"/>
</dbReference>
<dbReference type="AlphaFoldDB" id="A0A3P8LZV7"/>
<dbReference type="GO" id="GO:0042910">
    <property type="term" value="F:xenobiotic transmembrane transporter activity"/>
    <property type="evidence" value="ECO:0007669"/>
    <property type="project" value="TreeGrafter"/>
</dbReference>